<dbReference type="HOGENOM" id="CLU_3323141_0_0_2"/>
<evidence type="ECO:0000313" key="2">
    <source>
        <dbReference type="Proteomes" id="UP000009062"/>
    </source>
</evidence>
<dbReference type="AlphaFoldDB" id="H6QAG4"/>
<gene>
    <name evidence="1" type="ordered locus">Pogu_1417</name>
</gene>
<accession>H6QAG4</accession>
<evidence type="ECO:0000313" key="1">
    <source>
        <dbReference type="EMBL" id="AFA39444.1"/>
    </source>
</evidence>
<reference evidence="1 2" key="1">
    <citation type="journal article" date="2012" name="Stand. Genomic Sci.">
        <title>Complete genome sequence of Pyrobaculum oguniense.</title>
        <authorList>
            <person name="Bernick D.L."/>
            <person name="Karplus K."/>
            <person name="Lui L.M."/>
            <person name="Coker J.K."/>
            <person name="Murphy J.N."/>
            <person name="Chan P.P."/>
            <person name="Cozen A.E."/>
            <person name="Lowe T.M."/>
        </authorList>
    </citation>
    <scope>NUCLEOTIDE SEQUENCE [LARGE SCALE GENOMIC DNA]</scope>
    <source>
        <strain evidence="1 2">TE7</strain>
    </source>
</reference>
<keyword evidence="2" id="KW-1185">Reference proteome</keyword>
<dbReference type="EMBL" id="CP003316">
    <property type="protein sequence ID" value="AFA39444.1"/>
    <property type="molecule type" value="Genomic_DNA"/>
</dbReference>
<sequence>MCITFAEVEVGGKRYRGSVDTGFSGGVVVSKKVAEETG</sequence>
<dbReference type="Proteomes" id="UP000009062">
    <property type="component" value="Chromosome"/>
</dbReference>
<dbReference type="KEGG" id="pog:Pogu_1417"/>
<dbReference type="eggNOG" id="arCOG03742">
    <property type="taxonomic scope" value="Archaea"/>
</dbReference>
<proteinExistence type="predicted"/>
<name>H6QAG4_PYROT</name>
<organism evidence="1 2">
    <name type="scientific">Pyrobaculum oguniense (strain DSM 13380 / JCM 10595 / TE7)</name>
    <dbReference type="NCBI Taxonomy" id="698757"/>
    <lineage>
        <taxon>Archaea</taxon>
        <taxon>Thermoproteota</taxon>
        <taxon>Thermoprotei</taxon>
        <taxon>Thermoproteales</taxon>
        <taxon>Thermoproteaceae</taxon>
        <taxon>Pyrobaculum</taxon>
    </lineage>
</organism>
<protein>
    <submittedName>
        <fullName evidence="1">Uncharacterized protein</fullName>
    </submittedName>
</protein>